<dbReference type="STRING" id="1037660.A0A066WPM7"/>
<comment type="caution">
    <text evidence="2">The sequence shown here is derived from an EMBL/GenBank/DDBJ whole genome shotgun (WGS) entry which is preliminary data.</text>
</comment>
<dbReference type="PANTHER" id="PTHR30613">
    <property type="entry name" value="UNCHARACTERIZED PROTEIN YBIU-RELATED"/>
    <property type="match status" value="1"/>
</dbReference>
<sequence length="257" mass="28274">MSQISSNAAGLSSRAASSRRRRSNGSNRTREYAAANPTQGFPEDNPQVYELYWPKSQVDARSSYVANKHVWRGIKGAAIPQGELGLHHASAILSPETPRWRRLLQASNWVFDTENSDFIGCSLGHDSKLPDPTHHHLPLSSTMTSTPSVELGGMVLWRCDLVHSGESVHTGASDASVIYIPAIPPLTLPNMCYIIQDRCGHFTRDKTSARLFPVSAGKCEFVGRGTPTDVKKEKEAFESLQRCGVCVVRSCRPPYPL</sequence>
<dbReference type="OrthoDB" id="8249012at2759"/>
<dbReference type="Gene3D" id="2.60.120.330">
    <property type="entry name" value="B-lactam Antibiotic, Isopenicillin N Synthase, Chain"/>
    <property type="match status" value="2"/>
</dbReference>
<gene>
    <name evidence="2" type="ORF">K437DRAFT_266148</name>
</gene>
<accession>A0A066WPM7</accession>
<name>A0A066WPM7_TILAU</name>
<dbReference type="SUPFAM" id="SSF51197">
    <property type="entry name" value="Clavaminate synthase-like"/>
    <property type="match status" value="1"/>
</dbReference>
<keyword evidence="3" id="KW-1185">Reference proteome</keyword>
<proteinExistence type="predicted"/>
<evidence type="ECO:0000313" key="3">
    <source>
        <dbReference type="Proteomes" id="UP000027361"/>
    </source>
</evidence>
<protein>
    <submittedName>
        <fullName evidence="2">Uncharacterized protein</fullName>
    </submittedName>
</protein>
<dbReference type="InterPro" id="IPR027443">
    <property type="entry name" value="IPNS-like_sf"/>
</dbReference>
<dbReference type="PANTHER" id="PTHR30613:SF1">
    <property type="entry name" value="DUF1479 DOMAIN PROTEIN (AFU_ORTHOLOGUE AFUA_5G09280)"/>
    <property type="match status" value="1"/>
</dbReference>
<dbReference type="AlphaFoldDB" id="A0A066WPM7"/>
<dbReference type="Proteomes" id="UP000027361">
    <property type="component" value="Unassembled WGS sequence"/>
</dbReference>
<feature type="compositionally biased region" description="Low complexity" evidence="1">
    <location>
        <begin position="1"/>
        <end position="16"/>
    </location>
</feature>
<evidence type="ECO:0000313" key="2">
    <source>
        <dbReference type="EMBL" id="KDN52944.1"/>
    </source>
</evidence>
<dbReference type="EMBL" id="JMSN01000005">
    <property type="protein sequence ID" value="KDN52944.1"/>
    <property type="molecule type" value="Genomic_DNA"/>
</dbReference>
<dbReference type="GeneID" id="25265835"/>
<dbReference type="InParanoid" id="A0A066WPM7"/>
<feature type="region of interest" description="Disordered" evidence="1">
    <location>
        <begin position="1"/>
        <end position="45"/>
    </location>
</feature>
<dbReference type="HOGENOM" id="CLU_1082533_0_0_1"/>
<dbReference type="InterPro" id="IPR010856">
    <property type="entry name" value="Gig2-like"/>
</dbReference>
<dbReference type="Pfam" id="PF07350">
    <property type="entry name" value="Gig2-like"/>
    <property type="match status" value="2"/>
</dbReference>
<evidence type="ECO:0000256" key="1">
    <source>
        <dbReference type="SAM" id="MobiDB-lite"/>
    </source>
</evidence>
<reference evidence="2 3" key="1">
    <citation type="submission" date="2014-05" db="EMBL/GenBank/DDBJ databases">
        <title>Draft genome sequence of a rare smut relative, Tilletiaria anomala UBC 951.</title>
        <authorList>
            <consortium name="DOE Joint Genome Institute"/>
            <person name="Toome M."/>
            <person name="Kuo A."/>
            <person name="Henrissat B."/>
            <person name="Lipzen A."/>
            <person name="Tritt A."/>
            <person name="Yoshinaga Y."/>
            <person name="Zane M."/>
            <person name="Barry K."/>
            <person name="Grigoriev I.V."/>
            <person name="Spatafora J.W."/>
            <person name="Aimea M.C."/>
        </authorList>
    </citation>
    <scope>NUCLEOTIDE SEQUENCE [LARGE SCALE GENOMIC DNA]</scope>
    <source>
        <strain evidence="2 3">UBC 951</strain>
    </source>
</reference>
<organism evidence="2 3">
    <name type="scientific">Tilletiaria anomala (strain ATCC 24038 / CBS 436.72 / UBC 951)</name>
    <dbReference type="NCBI Taxonomy" id="1037660"/>
    <lineage>
        <taxon>Eukaryota</taxon>
        <taxon>Fungi</taxon>
        <taxon>Dikarya</taxon>
        <taxon>Basidiomycota</taxon>
        <taxon>Ustilaginomycotina</taxon>
        <taxon>Exobasidiomycetes</taxon>
        <taxon>Georgefischeriales</taxon>
        <taxon>Tilletiariaceae</taxon>
        <taxon>Tilletiaria</taxon>
    </lineage>
</organism>
<dbReference type="RefSeq" id="XP_013245783.1">
    <property type="nucleotide sequence ID" value="XM_013390329.1"/>
</dbReference>